<dbReference type="NCBIfam" id="TIGR01845">
    <property type="entry name" value="outer_NodT"/>
    <property type="match status" value="1"/>
</dbReference>
<dbReference type="GO" id="GO:0015562">
    <property type="term" value="F:efflux transmembrane transporter activity"/>
    <property type="evidence" value="ECO:0007669"/>
    <property type="project" value="InterPro"/>
</dbReference>
<dbReference type="AlphaFoldDB" id="A0A348HCM6"/>
<dbReference type="SUPFAM" id="SSF56954">
    <property type="entry name" value="Outer membrane efflux proteins (OEP)"/>
    <property type="match status" value="1"/>
</dbReference>
<keyword evidence="4" id="KW-1185">Reference proteome</keyword>
<dbReference type="InterPro" id="IPR010131">
    <property type="entry name" value="MdtP/NodT-like"/>
</dbReference>
<dbReference type="EMBL" id="AP018933">
    <property type="protein sequence ID" value="BBG29378.1"/>
    <property type="molecule type" value="Genomic_DNA"/>
</dbReference>
<organism evidence="3 4">
    <name type="scientific">Zymobacter palmae</name>
    <dbReference type="NCBI Taxonomy" id="33074"/>
    <lineage>
        <taxon>Bacteria</taxon>
        <taxon>Pseudomonadati</taxon>
        <taxon>Pseudomonadota</taxon>
        <taxon>Gammaproteobacteria</taxon>
        <taxon>Oceanospirillales</taxon>
        <taxon>Halomonadaceae</taxon>
        <taxon>Zymobacter group</taxon>
        <taxon>Zymobacter</taxon>
    </lineage>
</organism>
<evidence type="ECO:0000256" key="2">
    <source>
        <dbReference type="RuleBase" id="RU362097"/>
    </source>
</evidence>
<dbReference type="KEGG" id="zpl:ZBT109_0598"/>
<comment type="similarity">
    <text evidence="1 2">Belongs to the outer membrane factor (OMF) (TC 1.B.17) family.</text>
</comment>
<dbReference type="PANTHER" id="PTHR30203">
    <property type="entry name" value="OUTER MEMBRANE CATION EFFLUX PROTEIN"/>
    <property type="match status" value="1"/>
</dbReference>
<dbReference type="Proteomes" id="UP000267342">
    <property type="component" value="Chromosome"/>
</dbReference>
<reference evidence="3 4" key="1">
    <citation type="submission" date="2018-09" db="EMBL/GenBank/DDBJ databases">
        <title>Zymobacter palmae IAM14233 (=T109) whole genome analysis.</title>
        <authorList>
            <person name="Yanase H."/>
        </authorList>
    </citation>
    <scope>NUCLEOTIDE SEQUENCE [LARGE SCALE GENOMIC DNA]</scope>
    <source>
        <strain evidence="3 4">IAM14233</strain>
    </source>
</reference>
<comment type="subcellular location">
    <subcellularLocation>
        <location evidence="2">Cell outer membrane</location>
        <topology evidence="2">Lipid-anchor</topology>
    </subcellularLocation>
</comment>
<evidence type="ECO:0000256" key="1">
    <source>
        <dbReference type="ARBA" id="ARBA00007613"/>
    </source>
</evidence>
<accession>A0A348HCM6</accession>
<dbReference type="PROSITE" id="PS51257">
    <property type="entry name" value="PROKAR_LIPOPROTEIN"/>
    <property type="match status" value="1"/>
</dbReference>
<dbReference type="InterPro" id="IPR003423">
    <property type="entry name" value="OMP_efflux"/>
</dbReference>
<keyword evidence="2" id="KW-0564">Palmitate</keyword>
<feature type="chain" id="PRO_5016479709" evidence="2">
    <location>
        <begin position="24"/>
        <end position="470"/>
    </location>
</feature>
<proteinExistence type="inferred from homology"/>
<feature type="signal peptide" evidence="2">
    <location>
        <begin position="1"/>
        <end position="23"/>
    </location>
</feature>
<dbReference type="PANTHER" id="PTHR30203:SF32">
    <property type="entry name" value="CATION EFFLUX SYSTEM PROTEIN CUSC"/>
    <property type="match status" value="1"/>
</dbReference>
<protein>
    <submittedName>
        <fullName evidence="3">Outer membrane protein</fullName>
    </submittedName>
</protein>
<dbReference type="STRING" id="1123510.GCA_000620025_02551"/>
<dbReference type="Pfam" id="PF02321">
    <property type="entry name" value="OEP"/>
    <property type="match status" value="2"/>
</dbReference>
<keyword evidence="2" id="KW-0449">Lipoprotein</keyword>
<sequence length="470" mass="51479">MNTMLYRTSCLLTLCALTGCSLAPDYERPAAPIAAHYSTQDTSATASTAVLEDGSLFYTDERLRKLITLALANNRDLRLAALTSERLQSQYRIRLAEQWPALNAEISQEHIRPESSSDTATYGLAISGYELDLFGRVHNLKEAALADYFSSVASRHAAQLSLTAAVATTDLSLRADERLLALARESLQDQQQTTALTHKRAAEGLDDERAYQQSLSAEQDAIAAVARYEQQRALDEHALLQLLGVPELPTDIPSAAIAPVEQVIGDVPAGLPADLLTRRPDIVAAEDRLMAANASIGAARAAFFPRITLTGSYGRASNDLAHLFNDSVRGWSFSPSVTLPLFDFGAHQANLEVAKIEKDMAVAEYEKAIQGAFREVADSLSAKATLRQDFEAAQRKAEAQHRSAQLADQRFQVGRDSRIDMMSARTAWRDARQAQIQVSLRQQLNLITLYKSLGGGWDRQALLSHMRPAT</sequence>
<evidence type="ECO:0000313" key="3">
    <source>
        <dbReference type="EMBL" id="BBG29378.1"/>
    </source>
</evidence>
<keyword evidence="2" id="KW-1134">Transmembrane beta strand</keyword>
<dbReference type="Gene3D" id="1.20.1600.10">
    <property type="entry name" value="Outer membrane efflux proteins (OEP)"/>
    <property type="match status" value="1"/>
</dbReference>
<dbReference type="RefSeq" id="WP_051523954.1">
    <property type="nucleotide sequence ID" value="NZ_AP018933.1"/>
</dbReference>
<keyword evidence="2" id="KW-0812">Transmembrane</keyword>
<keyword evidence="2" id="KW-0732">Signal</keyword>
<dbReference type="OrthoDB" id="9770517at2"/>
<dbReference type="Gene3D" id="2.20.200.10">
    <property type="entry name" value="Outer membrane efflux proteins (OEP)"/>
    <property type="match status" value="1"/>
</dbReference>
<gene>
    <name evidence="3" type="ORF">ZBT109_0598</name>
</gene>
<name>A0A348HCM6_9GAMM</name>
<keyword evidence="2" id="KW-0472">Membrane</keyword>
<dbReference type="GO" id="GO:0009279">
    <property type="term" value="C:cell outer membrane"/>
    <property type="evidence" value="ECO:0007669"/>
    <property type="project" value="UniProtKB-SubCell"/>
</dbReference>
<evidence type="ECO:0000313" key="4">
    <source>
        <dbReference type="Proteomes" id="UP000267342"/>
    </source>
</evidence>